<dbReference type="Proteomes" id="UP001236014">
    <property type="component" value="Chromosome"/>
</dbReference>
<dbReference type="HAMAP" id="MF_00052_B">
    <property type="entry name" value="RNase_HII_B"/>
    <property type="match status" value="1"/>
</dbReference>
<dbReference type="GO" id="GO:0006298">
    <property type="term" value="P:mismatch repair"/>
    <property type="evidence" value="ECO:0007669"/>
    <property type="project" value="TreeGrafter"/>
</dbReference>
<proteinExistence type="inferred from homology"/>
<evidence type="ECO:0000256" key="10">
    <source>
        <dbReference type="ARBA" id="ARBA00022723"/>
    </source>
</evidence>
<dbReference type="RefSeq" id="WP_285969489.1">
    <property type="nucleotide sequence ID" value="NZ_CP127294.1"/>
</dbReference>
<evidence type="ECO:0000256" key="13">
    <source>
        <dbReference type="ARBA" id="ARBA00023211"/>
    </source>
</evidence>
<dbReference type="GO" id="GO:0032299">
    <property type="term" value="C:ribonuclease H2 complex"/>
    <property type="evidence" value="ECO:0007669"/>
    <property type="project" value="TreeGrafter"/>
</dbReference>
<dbReference type="PANTHER" id="PTHR10954">
    <property type="entry name" value="RIBONUCLEASE H2 SUBUNIT A"/>
    <property type="match status" value="1"/>
</dbReference>
<evidence type="ECO:0000256" key="16">
    <source>
        <dbReference type="RuleBase" id="RU003515"/>
    </source>
</evidence>
<evidence type="ECO:0000256" key="4">
    <source>
        <dbReference type="ARBA" id="ARBA00004496"/>
    </source>
</evidence>
<comment type="cofactor">
    <cofactor evidence="14 15">
        <name>Mn(2+)</name>
        <dbReference type="ChEBI" id="CHEBI:29035"/>
    </cofactor>
    <cofactor evidence="14 15">
        <name>Mg(2+)</name>
        <dbReference type="ChEBI" id="CHEBI:18420"/>
    </cofactor>
    <text evidence="14 15">Manganese or magnesium. Binds 1 divalent metal ion per monomer in the absence of substrate. May bind a second metal ion after substrate binding.</text>
</comment>
<dbReference type="GO" id="GO:0030145">
    <property type="term" value="F:manganese ion binding"/>
    <property type="evidence" value="ECO:0007669"/>
    <property type="project" value="UniProtKB-UniRule"/>
</dbReference>
<keyword evidence="20" id="KW-1185">Reference proteome</keyword>
<keyword evidence="10 14" id="KW-0479">Metal-binding</keyword>
<keyword evidence="9 14" id="KW-0540">Nuclease</keyword>
<evidence type="ECO:0000313" key="20">
    <source>
        <dbReference type="Proteomes" id="UP001236014"/>
    </source>
</evidence>
<evidence type="ECO:0000259" key="18">
    <source>
        <dbReference type="PROSITE" id="PS51975"/>
    </source>
</evidence>
<dbReference type="KEGG" id="acab:QRX50_46910"/>
<dbReference type="NCBIfam" id="NF000598">
    <property type="entry name" value="PRK00015.2-2"/>
    <property type="match status" value="1"/>
</dbReference>
<evidence type="ECO:0000256" key="5">
    <source>
        <dbReference type="ARBA" id="ARBA00007383"/>
    </source>
</evidence>
<dbReference type="GO" id="GO:0043137">
    <property type="term" value="P:DNA replication, removal of RNA primer"/>
    <property type="evidence" value="ECO:0007669"/>
    <property type="project" value="TreeGrafter"/>
</dbReference>
<dbReference type="EC" id="3.1.26.4" evidence="6 14"/>
<keyword evidence="12 14" id="KW-0378">Hydrolase</keyword>
<keyword evidence="13 14" id="KW-0464">Manganese</keyword>
<comment type="function">
    <text evidence="3 14 16">Endonuclease that specifically degrades the RNA of RNA-DNA hybrids.</text>
</comment>
<dbReference type="PANTHER" id="PTHR10954:SF18">
    <property type="entry name" value="RIBONUCLEASE HII"/>
    <property type="match status" value="1"/>
</dbReference>
<evidence type="ECO:0000256" key="15">
    <source>
        <dbReference type="PROSITE-ProRule" id="PRU01319"/>
    </source>
</evidence>
<keyword evidence="8 14" id="KW-0963">Cytoplasm</keyword>
<evidence type="ECO:0000256" key="12">
    <source>
        <dbReference type="ARBA" id="ARBA00022801"/>
    </source>
</evidence>
<reference evidence="19 20" key="1">
    <citation type="submission" date="2023-06" db="EMBL/GenBank/DDBJ databases">
        <authorList>
            <person name="Oyuntsetseg B."/>
            <person name="Kim S.B."/>
        </authorList>
    </citation>
    <scope>NUCLEOTIDE SEQUENCE [LARGE SCALE GENOMIC DNA]</scope>
    <source>
        <strain evidence="19 20">2-15</strain>
    </source>
</reference>
<dbReference type="NCBIfam" id="NF000595">
    <property type="entry name" value="PRK00015.1-3"/>
    <property type="match status" value="1"/>
</dbReference>
<dbReference type="PROSITE" id="PS51975">
    <property type="entry name" value="RNASE_H_2"/>
    <property type="match status" value="1"/>
</dbReference>
<comment type="subcellular location">
    <subcellularLocation>
        <location evidence="4 14">Cytoplasm</location>
    </subcellularLocation>
</comment>
<comment type="cofactor">
    <cofactor evidence="2">
        <name>Mg(2+)</name>
        <dbReference type="ChEBI" id="CHEBI:18420"/>
    </cofactor>
</comment>
<accession>A0A9Y2IEA0</accession>
<keyword evidence="11 14" id="KW-0255">Endonuclease</keyword>
<dbReference type="GO" id="GO:0004523">
    <property type="term" value="F:RNA-DNA hybrid ribonuclease activity"/>
    <property type="evidence" value="ECO:0007669"/>
    <property type="project" value="UniProtKB-UniRule"/>
</dbReference>
<dbReference type="AlphaFoldDB" id="A0A9Y2IEA0"/>
<feature type="region of interest" description="Disordered" evidence="17">
    <location>
        <begin position="248"/>
        <end position="292"/>
    </location>
</feature>
<dbReference type="Gene3D" id="3.30.420.10">
    <property type="entry name" value="Ribonuclease H-like superfamily/Ribonuclease H"/>
    <property type="match status" value="1"/>
</dbReference>
<feature type="binding site" evidence="14 15">
    <location>
        <position position="138"/>
    </location>
    <ligand>
        <name>a divalent metal cation</name>
        <dbReference type="ChEBI" id="CHEBI:60240"/>
    </ligand>
</feature>
<evidence type="ECO:0000256" key="2">
    <source>
        <dbReference type="ARBA" id="ARBA00001946"/>
    </source>
</evidence>
<evidence type="ECO:0000256" key="1">
    <source>
        <dbReference type="ARBA" id="ARBA00000077"/>
    </source>
</evidence>
<feature type="binding site" evidence="14 15">
    <location>
        <position position="45"/>
    </location>
    <ligand>
        <name>a divalent metal cation</name>
        <dbReference type="ChEBI" id="CHEBI:60240"/>
    </ligand>
</feature>
<dbReference type="InterPro" id="IPR024567">
    <property type="entry name" value="RNase_HII/HIII_dom"/>
</dbReference>
<name>A0A9Y2IEA0_9PSEU</name>
<dbReference type="SUPFAM" id="SSF53098">
    <property type="entry name" value="Ribonuclease H-like"/>
    <property type="match status" value="1"/>
</dbReference>
<dbReference type="InterPro" id="IPR001352">
    <property type="entry name" value="RNase_HII/HIII"/>
</dbReference>
<evidence type="ECO:0000256" key="7">
    <source>
        <dbReference type="ARBA" id="ARBA00019179"/>
    </source>
</evidence>
<dbReference type="InterPro" id="IPR022898">
    <property type="entry name" value="RNase_HII"/>
</dbReference>
<evidence type="ECO:0000256" key="6">
    <source>
        <dbReference type="ARBA" id="ARBA00012180"/>
    </source>
</evidence>
<comment type="catalytic activity">
    <reaction evidence="1 14 15 16">
        <text>Endonucleolytic cleavage to 5'-phosphomonoester.</text>
        <dbReference type="EC" id="3.1.26.4"/>
    </reaction>
</comment>
<protein>
    <recommendedName>
        <fullName evidence="7 14">Ribonuclease HII</fullName>
        <shortName evidence="14">RNase HII</shortName>
        <ecNumber evidence="6 14">3.1.26.4</ecNumber>
    </recommendedName>
</protein>
<dbReference type="EMBL" id="CP127294">
    <property type="protein sequence ID" value="WIX78785.1"/>
    <property type="molecule type" value="Genomic_DNA"/>
</dbReference>
<feature type="domain" description="RNase H type-2" evidence="18">
    <location>
        <begin position="38"/>
        <end position="232"/>
    </location>
</feature>
<sequence>MTVPAPRIPAEPLRPPRAVVRGELFWGLQGALERRGLGPVAGVDEAGAGACAGPLVVASCVLRPGDGARLPELTDSKLLTSKARDRVYDLVLKRALDYAVIVIPSEQVDLLGIRVMNLEGMRRAVAALRDHPGYVLTDGFPVPGIPAPNVAVIKGDRSVASIAAASVLAKVTRDRIMAGLHDELPHYGFDVHKGYSTTDHLRALTEHGPSPAHRWSYTNVATVALAHGLTPPHPVVLTYAALESAASEAATEENGSRENPSAPVRALARSVGKNERSAAGAARRTRGGARIS</sequence>
<dbReference type="GO" id="GO:0005737">
    <property type="term" value="C:cytoplasm"/>
    <property type="evidence" value="ECO:0007669"/>
    <property type="project" value="UniProtKB-SubCell"/>
</dbReference>
<feature type="compositionally biased region" description="Basic residues" evidence="17">
    <location>
        <begin position="283"/>
        <end position="292"/>
    </location>
</feature>
<organism evidence="19 20">
    <name type="scientific">Amycolatopsis carbonis</name>
    <dbReference type="NCBI Taxonomy" id="715471"/>
    <lineage>
        <taxon>Bacteria</taxon>
        <taxon>Bacillati</taxon>
        <taxon>Actinomycetota</taxon>
        <taxon>Actinomycetes</taxon>
        <taxon>Pseudonocardiales</taxon>
        <taxon>Pseudonocardiaceae</taxon>
        <taxon>Amycolatopsis</taxon>
    </lineage>
</organism>
<evidence type="ECO:0000256" key="3">
    <source>
        <dbReference type="ARBA" id="ARBA00004065"/>
    </source>
</evidence>
<evidence type="ECO:0000256" key="17">
    <source>
        <dbReference type="SAM" id="MobiDB-lite"/>
    </source>
</evidence>
<dbReference type="Pfam" id="PF01351">
    <property type="entry name" value="RNase_HII"/>
    <property type="match status" value="1"/>
</dbReference>
<evidence type="ECO:0000256" key="14">
    <source>
        <dbReference type="HAMAP-Rule" id="MF_00052"/>
    </source>
</evidence>
<gene>
    <name evidence="14" type="primary">rnhB</name>
    <name evidence="19" type="ORF">QRX50_46910</name>
</gene>
<dbReference type="CDD" id="cd07182">
    <property type="entry name" value="RNase_HII_bacteria_HII_like"/>
    <property type="match status" value="1"/>
</dbReference>
<dbReference type="GO" id="GO:0003723">
    <property type="term" value="F:RNA binding"/>
    <property type="evidence" value="ECO:0007669"/>
    <property type="project" value="UniProtKB-UniRule"/>
</dbReference>
<comment type="similarity">
    <text evidence="5 14 16">Belongs to the RNase HII family.</text>
</comment>
<evidence type="ECO:0000256" key="9">
    <source>
        <dbReference type="ARBA" id="ARBA00022722"/>
    </source>
</evidence>
<evidence type="ECO:0000256" key="8">
    <source>
        <dbReference type="ARBA" id="ARBA00022490"/>
    </source>
</evidence>
<dbReference type="InterPro" id="IPR036397">
    <property type="entry name" value="RNaseH_sf"/>
</dbReference>
<evidence type="ECO:0000256" key="11">
    <source>
        <dbReference type="ARBA" id="ARBA00022759"/>
    </source>
</evidence>
<dbReference type="InterPro" id="IPR012337">
    <property type="entry name" value="RNaseH-like_sf"/>
</dbReference>
<evidence type="ECO:0000313" key="19">
    <source>
        <dbReference type="EMBL" id="WIX78785.1"/>
    </source>
</evidence>
<feature type="binding site" evidence="14 15">
    <location>
        <position position="44"/>
    </location>
    <ligand>
        <name>a divalent metal cation</name>
        <dbReference type="ChEBI" id="CHEBI:60240"/>
    </ligand>
</feature>